<gene>
    <name evidence="2" type="ORF">WI372_06735</name>
</gene>
<keyword evidence="1" id="KW-1133">Transmembrane helix</keyword>
<name>A0ABU9E7F6_9BACT</name>
<evidence type="ECO:0000313" key="3">
    <source>
        <dbReference type="Proteomes" id="UP001484239"/>
    </source>
</evidence>
<evidence type="ECO:0000256" key="1">
    <source>
        <dbReference type="SAM" id="Phobius"/>
    </source>
</evidence>
<organism evidence="2 3">
    <name type="scientific">Gaopeijia maritima</name>
    <dbReference type="NCBI Taxonomy" id="3119007"/>
    <lineage>
        <taxon>Bacteria</taxon>
        <taxon>Pseudomonadati</taxon>
        <taxon>Gemmatimonadota</taxon>
        <taxon>Longimicrobiia</taxon>
        <taxon>Gaopeijiales</taxon>
        <taxon>Gaopeijiaceae</taxon>
        <taxon>Gaopeijia</taxon>
    </lineage>
</organism>
<keyword evidence="3" id="KW-1185">Reference proteome</keyword>
<keyword evidence="1" id="KW-0812">Transmembrane</keyword>
<feature type="transmembrane region" description="Helical" evidence="1">
    <location>
        <begin position="12"/>
        <end position="33"/>
    </location>
</feature>
<reference evidence="2 3" key="1">
    <citation type="submission" date="2024-02" db="EMBL/GenBank/DDBJ databases">
        <title>A novel Gemmatimonadota bacterium.</title>
        <authorList>
            <person name="Du Z.-J."/>
            <person name="Ye Y.-Q."/>
        </authorList>
    </citation>
    <scope>NUCLEOTIDE SEQUENCE [LARGE SCALE GENOMIC DNA]</scope>
    <source>
        <strain evidence="2 3">DH-20</strain>
    </source>
</reference>
<protein>
    <submittedName>
        <fullName evidence="2">Uncharacterized protein</fullName>
    </submittedName>
</protein>
<dbReference type="RefSeq" id="WP_405279963.1">
    <property type="nucleotide sequence ID" value="NZ_CP144380.1"/>
</dbReference>
<dbReference type="Proteomes" id="UP001484239">
    <property type="component" value="Unassembled WGS sequence"/>
</dbReference>
<proteinExistence type="predicted"/>
<comment type="caution">
    <text evidence="2">The sequence shown here is derived from an EMBL/GenBank/DDBJ whole genome shotgun (WGS) entry which is preliminary data.</text>
</comment>
<accession>A0ABU9E7F6</accession>
<keyword evidence="1" id="KW-0472">Membrane</keyword>
<evidence type="ECO:0000313" key="2">
    <source>
        <dbReference type="EMBL" id="MEK9500668.1"/>
    </source>
</evidence>
<dbReference type="EMBL" id="JBBHLI010000003">
    <property type="protein sequence ID" value="MEK9500668.1"/>
    <property type="molecule type" value="Genomic_DNA"/>
</dbReference>
<sequence>MVQIGRQRGATSMTVPLMLGAFVLLAGFLYWLAITAEPTAPPEMVEDDPVEEEMVESQLVDPAAFETGTDGYTGLVVRLNDVNVAQAIGQSAFFIDLPRTPFLVHMGPEVSAEGMPPIGQTATVVGQVMEMNDSTISAWADAQEFTDNDRPLIEFATHYIEAVQIRTSGAAPAGADAAPAEPAAGG</sequence>